<feature type="region of interest" description="Disordered" evidence="1">
    <location>
        <begin position="1"/>
        <end position="58"/>
    </location>
</feature>
<dbReference type="Proteomes" id="UP001151081">
    <property type="component" value="Unassembled WGS sequence"/>
</dbReference>
<organism evidence="2 4">
    <name type="scientific">Polyangium jinanense</name>
    <dbReference type="NCBI Taxonomy" id="2829994"/>
    <lineage>
        <taxon>Bacteria</taxon>
        <taxon>Pseudomonadati</taxon>
        <taxon>Myxococcota</taxon>
        <taxon>Polyangia</taxon>
        <taxon>Polyangiales</taxon>
        <taxon>Polyangiaceae</taxon>
        <taxon>Polyangium</taxon>
    </lineage>
</organism>
<proteinExistence type="predicted"/>
<protein>
    <submittedName>
        <fullName evidence="2">Uncharacterized protein</fullName>
    </submittedName>
</protein>
<evidence type="ECO:0000313" key="2">
    <source>
        <dbReference type="EMBL" id="MDC3979891.1"/>
    </source>
</evidence>
<evidence type="ECO:0000313" key="3">
    <source>
        <dbReference type="EMBL" id="MDC3982544.1"/>
    </source>
</evidence>
<evidence type="ECO:0000313" key="4">
    <source>
        <dbReference type="Proteomes" id="UP001151081"/>
    </source>
</evidence>
<evidence type="ECO:0000256" key="1">
    <source>
        <dbReference type="SAM" id="MobiDB-lite"/>
    </source>
</evidence>
<dbReference type="EMBL" id="JAGTJJ010000002">
    <property type="protein sequence ID" value="MDC3979891.1"/>
    <property type="molecule type" value="Genomic_DNA"/>
</dbReference>
<name>A0A9X3X1X9_9BACT</name>
<keyword evidence="4" id="KW-1185">Reference proteome</keyword>
<accession>A0A9X3X1X9</accession>
<dbReference type="AlphaFoldDB" id="A0A9X3X1X9"/>
<comment type="caution">
    <text evidence="2">The sequence shown here is derived from an EMBL/GenBank/DDBJ whole genome shotgun (WGS) entry which is preliminary data.</text>
</comment>
<dbReference type="EMBL" id="JAGTJJ010000008">
    <property type="protein sequence ID" value="MDC3982544.1"/>
    <property type="molecule type" value="Genomic_DNA"/>
</dbReference>
<reference evidence="2 4" key="1">
    <citation type="submission" date="2021-04" db="EMBL/GenBank/DDBJ databases">
        <title>Genome analysis of Polyangium sp.</title>
        <authorList>
            <person name="Li Y."/>
            <person name="Wang J."/>
        </authorList>
    </citation>
    <scope>NUCLEOTIDE SEQUENCE [LARGE SCALE GENOMIC DNA]</scope>
    <source>
        <strain evidence="2 4">SDU14</strain>
    </source>
</reference>
<sequence length="58" mass="6271">MSERLPALDSGRAVVSKDDRSSGRSQNDVADMTRLSGSARPERLPTIDRYGRPAAAPE</sequence>
<gene>
    <name evidence="2" type="ORF">KEG57_05230</name>
    <name evidence="3" type="ORF">KEG57_18665</name>
</gene>
<dbReference type="RefSeq" id="WP_272416929.1">
    <property type="nucleotide sequence ID" value="NZ_JAGTJJ010000002.1"/>
</dbReference>
<feature type="compositionally biased region" description="Basic and acidic residues" evidence="1">
    <location>
        <begin position="40"/>
        <end position="51"/>
    </location>
</feature>